<protein>
    <submittedName>
        <fullName evidence="2">Uncharacterized protein</fullName>
    </submittedName>
</protein>
<feature type="compositionally biased region" description="Low complexity" evidence="1">
    <location>
        <begin position="401"/>
        <end position="416"/>
    </location>
</feature>
<feature type="compositionally biased region" description="Acidic residues" evidence="1">
    <location>
        <begin position="717"/>
        <end position="729"/>
    </location>
</feature>
<proteinExistence type="predicted"/>
<feature type="region of interest" description="Disordered" evidence="1">
    <location>
        <begin position="451"/>
        <end position="475"/>
    </location>
</feature>
<feature type="compositionally biased region" description="Polar residues" evidence="1">
    <location>
        <begin position="371"/>
        <end position="393"/>
    </location>
</feature>
<organism evidence="2 3">
    <name type="scientific">[Candida] anglica</name>
    <dbReference type="NCBI Taxonomy" id="148631"/>
    <lineage>
        <taxon>Eukaryota</taxon>
        <taxon>Fungi</taxon>
        <taxon>Dikarya</taxon>
        <taxon>Ascomycota</taxon>
        <taxon>Saccharomycotina</taxon>
        <taxon>Pichiomycetes</taxon>
        <taxon>Debaryomycetaceae</taxon>
        <taxon>Kurtzmaniella</taxon>
    </lineage>
</organism>
<dbReference type="Proteomes" id="UP001497600">
    <property type="component" value="Chromosome C"/>
</dbReference>
<feature type="region of interest" description="Disordered" evidence="1">
    <location>
        <begin position="159"/>
        <end position="185"/>
    </location>
</feature>
<dbReference type="EMBL" id="OZ004255">
    <property type="protein sequence ID" value="CAK7900548.1"/>
    <property type="molecule type" value="Genomic_DNA"/>
</dbReference>
<feature type="compositionally biased region" description="Polar residues" evidence="1">
    <location>
        <begin position="33"/>
        <end position="45"/>
    </location>
</feature>
<feature type="region of interest" description="Disordered" evidence="1">
    <location>
        <begin position="1"/>
        <end position="124"/>
    </location>
</feature>
<reference evidence="2 3" key="1">
    <citation type="submission" date="2024-01" db="EMBL/GenBank/DDBJ databases">
        <authorList>
            <consortium name="Genoscope - CEA"/>
            <person name="William W."/>
        </authorList>
    </citation>
    <scope>NUCLEOTIDE SEQUENCE [LARGE SCALE GENOMIC DNA]</scope>
    <source>
        <strain evidence="2 3">29B2s-10</strain>
    </source>
</reference>
<feature type="compositionally biased region" description="Polar residues" evidence="1">
    <location>
        <begin position="624"/>
        <end position="635"/>
    </location>
</feature>
<name>A0ABP0EB18_9ASCO</name>
<feature type="region of interest" description="Disordered" evidence="1">
    <location>
        <begin position="229"/>
        <end position="423"/>
    </location>
</feature>
<evidence type="ECO:0000313" key="3">
    <source>
        <dbReference type="Proteomes" id="UP001497600"/>
    </source>
</evidence>
<sequence length="766" mass="80178">MEKDKRTSKLFGSRISSIFNPHTNPNAHDIKSLPQSQKASTSSAPKQLPRGSLSPQRPAQPQATSRGLVSPKQHIMGAPDPVTPNQARSPRAGVSPSPRPLSSTPFNNRNSTTSTGTHSLQSDGSMSVLRPMAEYPPNLFHFDQIDEAAVTGREEIVPQQAATQSSASGLKRNLTRKPPPEMVDATGPQQVERMASAGSLRTTPMNQTDKDVRNDLQDIIGTLENEIHFLSPDANSRPSVSRGPSDELTTTPLNIQSPQQVTPSPEFKDFSDEFSPTSDPFASGENSSSLPSIAQTENSVPHSSAGTVPYPIDILDSGGSGSESPGYTPVSPTFPLDRGNQSPRSFGQYAANEDPFQRQYEGSGGGAASSQMSLDTANSSTYSLGMPSKNNSAFERKVHPTTSSSSSGSKLTPTMSATHSLNNQGGTIFGGPVAATSSASGSSNIFSSAASMSKSDAFPRNPPQTTSGLGHRKTGSITSIMSSNSYRNVSLAALKKTLNLKPGEGERSNYVYTIRKSAGTSYNDNPPGKWKLPIGILPVDKNANYAISNGKYMRLGGGMSGRSKKTSGVELKHGHLAPRLLAAEVDDTDSSIPGINSRLGRAGTNMTGSTFSAAAPPTRPEVNSGHSSFSSTATGQVPGAATATIASVSRNNSLARTVTEGSLGGGVGGGGPDSQSIVTGGDSSLSGRTKSISSGSSGSISDAHIGYYQHPGYKYGDDEDGVDDEGEGEPTDHEMNNETPIPNGYGSDYDESPRLVLANPDYSDSE</sequence>
<feature type="compositionally biased region" description="Polar residues" evidence="1">
    <location>
        <begin position="100"/>
        <end position="124"/>
    </location>
</feature>
<evidence type="ECO:0000313" key="2">
    <source>
        <dbReference type="EMBL" id="CAK7900548.1"/>
    </source>
</evidence>
<feature type="region of interest" description="Disordered" evidence="1">
    <location>
        <begin position="597"/>
        <end position="635"/>
    </location>
</feature>
<accession>A0ABP0EB18</accession>
<gene>
    <name evidence="2" type="ORF">CAAN4_C07844</name>
</gene>
<feature type="compositionally biased region" description="Polar residues" evidence="1">
    <location>
        <begin position="14"/>
        <end position="26"/>
    </location>
</feature>
<feature type="compositionally biased region" description="Polar residues" evidence="1">
    <location>
        <begin position="673"/>
        <end position="682"/>
    </location>
</feature>
<feature type="compositionally biased region" description="Gly residues" evidence="1">
    <location>
        <begin position="662"/>
        <end position="672"/>
    </location>
</feature>
<feature type="compositionally biased region" description="Polar residues" evidence="1">
    <location>
        <begin position="53"/>
        <end position="67"/>
    </location>
</feature>
<keyword evidence="3" id="KW-1185">Reference proteome</keyword>
<feature type="compositionally biased region" description="Low complexity" evidence="1">
    <location>
        <begin position="683"/>
        <end position="701"/>
    </location>
</feature>
<feature type="compositionally biased region" description="Polar residues" evidence="1">
    <location>
        <begin position="274"/>
        <end position="306"/>
    </location>
</feature>
<feature type="region of interest" description="Disordered" evidence="1">
    <location>
        <begin position="659"/>
        <end position="766"/>
    </location>
</feature>
<evidence type="ECO:0000256" key="1">
    <source>
        <dbReference type="SAM" id="MobiDB-lite"/>
    </source>
</evidence>
<feature type="compositionally biased region" description="Polar residues" evidence="1">
    <location>
        <begin position="247"/>
        <end position="263"/>
    </location>
</feature>